<dbReference type="Proteomes" id="UP000294933">
    <property type="component" value="Unassembled WGS sequence"/>
</dbReference>
<accession>A0A4Y7QIG3</accession>
<reference evidence="2 3" key="1">
    <citation type="submission" date="2018-06" db="EMBL/GenBank/DDBJ databases">
        <title>A transcriptomic atlas of mushroom development highlights an independent origin of complex multicellularity.</title>
        <authorList>
            <consortium name="DOE Joint Genome Institute"/>
            <person name="Krizsan K."/>
            <person name="Almasi E."/>
            <person name="Merenyi Z."/>
            <person name="Sahu N."/>
            <person name="Viragh M."/>
            <person name="Koszo T."/>
            <person name="Mondo S."/>
            <person name="Kiss B."/>
            <person name="Balint B."/>
            <person name="Kues U."/>
            <person name="Barry K."/>
            <person name="Hegedus J.C."/>
            <person name="Henrissat B."/>
            <person name="Johnson J."/>
            <person name="Lipzen A."/>
            <person name="Ohm R."/>
            <person name="Nagy I."/>
            <person name="Pangilinan J."/>
            <person name="Yan J."/>
            <person name="Xiong Y."/>
            <person name="Grigoriev I.V."/>
            <person name="Hibbett D.S."/>
            <person name="Nagy L.G."/>
        </authorList>
    </citation>
    <scope>NUCLEOTIDE SEQUENCE [LARGE SCALE GENOMIC DNA]</scope>
    <source>
        <strain evidence="2 3">SZMC22713</strain>
    </source>
</reference>
<organism evidence="2 3">
    <name type="scientific">Rickenella mellea</name>
    <dbReference type="NCBI Taxonomy" id="50990"/>
    <lineage>
        <taxon>Eukaryota</taxon>
        <taxon>Fungi</taxon>
        <taxon>Dikarya</taxon>
        <taxon>Basidiomycota</taxon>
        <taxon>Agaricomycotina</taxon>
        <taxon>Agaricomycetes</taxon>
        <taxon>Hymenochaetales</taxon>
        <taxon>Rickenellaceae</taxon>
        <taxon>Rickenella</taxon>
    </lineage>
</organism>
<dbReference type="EMBL" id="ML170160">
    <property type="protein sequence ID" value="TDL27038.1"/>
    <property type="molecule type" value="Genomic_DNA"/>
</dbReference>
<gene>
    <name evidence="2" type="ORF">BD410DRAFT_836117</name>
</gene>
<feature type="region of interest" description="Disordered" evidence="1">
    <location>
        <begin position="1"/>
        <end position="29"/>
    </location>
</feature>
<dbReference type="VEuPathDB" id="FungiDB:BD410DRAFT_836117"/>
<dbReference type="AlphaFoldDB" id="A0A4Y7QIG3"/>
<keyword evidence="3" id="KW-1185">Reference proteome</keyword>
<proteinExistence type="predicted"/>
<protein>
    <recommendedName>
        <fullName evidence="4">F-box domain-containing protein</fullName>
    </recommendedName>
</protein>
<feature type="compositionally biased region" description="Acidic residues" evidence="1">
    <location>
        <begin position="12"/>
        <end position="29"/>
    </location>
</feature>
<evidence type="ECO:0000313" key="2">
    <source>
        <dbReference type="EMBL" id="TDL27038.1"/>
    </source>
</evidence>
<sequence>MRKGWQLPLDISDSDEVVEATDSEEEDNEYRDWTHNLNKTKKIVEADVTDGNKNQSYVSDEVVAATDSEDEDSEYRDLAPGNNAKNCVEADVTNAELARPRKRKKVLNPRPMTKGKRRARLAVLPSMPLDILFELTRANKALNNILMSRSAKFVWTSTRRNIPRFPKTPSDMSDWAWFHLIFETNCHGPECTKKGIRRIDWALRQNTFNACFLLMKTHIPVGGWAGHKTSSRFYWMPAIWAMWKSLNKYEKNIQLRQPGAAAALHSFKKAQAAGAARAVKYVSVCEAWKSDAAVNNRTELRKLSNERLQEVTARFVSLGWNPEHLWGLEGHNLVRQSKLLTERVWANIRPKLEKELQERRYHRRRRQIEGILRDYTTACTASQRAAIFEMNTVKAIVTADGTQDMSALELTQLHQFLPTVVAECMQQKVRLDPNGGANPYSSPGVMRAT</sequence>
<dbReference type="OrthoDB" id="2322499at2759"/>
<evidence type="ECO:0000313" key="3">
    <source>
        <dbReference type="Proteomes" id="UP000294933"/>
    </source>
</evidence>
<dbReference type="STRING" id="50990.A0A4Y7QIG3"/>
<evidence type="ECO:0000256" key="1">
    <source>
        <dbReference type="SAM" id="MobiDB-lite"/>
    </source>
</evidence>
<name>A0A4Y7QIG3_9AGAM</name>
<evidence type="ECO:0008006" key="4">
    <source>
        <dbReference type="Google" id="ProtNLM"/>
    </source>
</evidence>